<dbReference type="STRING" id="215250.A0A316YEU5"/>
<name>A0A316YEU5_9BASI</name>
<dbReference type="EMBL" id="KZ819644">
    <property type="protein sequence ID" value="PWN86573.1"/>
    <property type="molecule type" value="Genomic_DNA"/>
</dbReference>
<accession>A0A316YEU5</accession>
<keyword evidence="11 13" id="KW-0968">Cytoplasmic vesicle</keyword>
<dbReference type="CDD" id="cd22947">
    <property type="entry name" value="Coatomer_WDAD_beta-like"/>
    <property type="match status" value="1"/>
</dbReference>
<dbReference type="GO" id="GO:0006890">
    <property type="term" value="P:retrograde vesicle-mediated transport, Golgi to endoplasmic reticulum"/>
    <property type="evidence" value="ECO:0007669"/>
    <property type="project" value="TreeGrafter"/>
</dbReference>
<feature type="region of interest" description="Disordered" evidence="15">
    <location>
        <begin position="834"/>
        <end position="874"/>
    </location>
</feature>
<feature type="domain" description="COPA/B second beta-propeller" evidence="16">
    <location>
        <begin position="319"/>
        <end position="576"/>
    </location>
</feature>
<dbReference type="RefSeq" id="XP_025373771.1">
    <property type="nucleotide sequence ID" value="XM_025523008.1"/>
</dbReference>
<dbReference type="FunCoup" id="A0A316YEU5">
    <property type="interactions" value="597"/>
</dbReference>
<dbReference type="Pfam" id="PF00400">
    <property type="entry name" value="WD40"/>
    <property type="match status" value="6"/>
</dbReference>
<dbReference type="GO" id="GO:0006886">
    <property type="term" value="P:intracellular protein transport"/>
    <property type="evidence" value="ECO:0007669"/>
    <property type="project" value="UniProtKB-UniRule"/>
</dbReference>
<dbReference type="FunFam" id="1.25.40.470:FF:000001">
    <property type="entry name" value="Coatomer subunit beta"/>
    <property type="match status" value="1"/>
</dbReference>
<dbReference type="PROSITE" id="PS50082">
    <property type="entry name" value="WD_REPEATS_2"/>
    <property type="match status" value="5"/>
</dbReference>
<evidence type="ECO:0000256" key="10">
    <source>
        <dbReference type="ARBA" id="ARBA00023136"/>
    </source>
</evidence>
<keyword evidence="7 13" id="KW-0931">ER-Golgi transport</keyword>
<dbReference type="PROSITE" id="PS50294">
    <property type="entry name" value="WD_REPEATS_REGION"/>
    <property type="match status" value="4"/>
</dbReference>
<keyword evidence="8 13" id="KW-0653">Protein transport</keyword>
<dbReference type="Pfam" id="PF04053">
    <property type="entry name" value="B-prop_COPA_B_2nd"/>
    <property type="match status" value="1"/>
</dbReference>
<evidence type="ECO:0000256" key="8">
    <source>
        <dbReference type="ARBA" id="ARBA00022927"/>
    </source>
</evidence>
<evidence type="ECO:0000256" key="13">
    <source>
        <dbReference type="PIRNR" id="PIRNR005567"/>
    </source>
</evidence>
<dbReference type="InterPro" id="IPR015943">
    <property type="entry name" value="WD40/YVTN_repeat-like_dom_sf"/>
</dbReference>
<dbReference type="GeneID" id="37044924"/>
<sequence>MLLDINRKLFARSDRVKSVDFHPTEPWLLAGLYSGSVNIWNYETGALVKTFEVTEVPVRCVKFIARKNWFVAGSDDFQLRCFNYNTHEKVTTFEAHPDYIRCLAVHPTGSYVLTGSDDMTIKMWDWDKNWRHVQTFEGHTHYIMNLSFNPKDSNSFASACLDRTVKVWTLGSSMANFTLEAHDKGVNYVEYYHGGEKPYLVTTGDDRTIKIWDYISKSCIQTLEGHTSNVSFACFHPALPLIISGSEDGTVKLWHSNTYRLESTLDYGLERAWCVAYRKTGNDVALGYDEGAVVVKLGKEEPSVSMDGSGKVVWAKGAEVLSANLGANDNESLVDGQRIAAGTREMGSTEVYAQLLQHSPNGRFVTVCGDGEYIIYTALAWRNKAFGAGLGFAWASDSNTYAVREAGSVVKVFRNFRERSGLVTIPYAVEDIKGGALLGVIGTGFVCFYDWETGALIRRIDVEAKNIYWSTTGELVAIAGEESFYVLRFDRQAYQDYLDSGAPVEDDGVEDSFDVVTEIAEVVRTAKWTGECLIYTNAQNRIQYLVGEQTHTINHTDNELYLLGYLPSHGRVYLVDKDVSIYSFALSLAVVEYQTAILRKDYAGAEELLHTIPAEQRNRVARFLESQDLRKMALEVSTDPDHKFDLAVSLDDFDTALSIAQTGPEAGSEPRWRTIGDKALGQWNLTLARECFEKANDLSALLLLATSTGNRDVLEHVATQAAAKGQTNVAFAARLQLGDAKGCVKLLEEAGRIPEAALFARTYAPSAASDVVKGWKVELQETKRSKQRAIADSLADPATDGGAFEEGWDAALKREEELTAMGLGKRGKIAESDAPVVVTDSAPPKSTTSVLEAAGQRAAEDANEPLATVANGSA</sequence>
<evidence type="ECO:0000256" key="2">
    <source>
        <dbReference type="ARBA" id="ARBA00010844"/>
    </source>
</evidence>
<evidence type="ECO:0000259" key="17">
    <source>
        <dbReference type="Pfam" id="PF23953"/>
    </source>
</evidence>
<dbReference type="GO" id="GO:0006888">
    <property type="term" value="P:endoplasmic reticulum to Golgi vesicle-mediated transport"/>
    <property type="evidence" value="ECO:0007669"/>
    <property type="project" value="TreeGrafter"/>
</dbReference>
<dbReference type="GO" id="GO:0006891">
    <property type="term" value="P:intra-Golgi vesicle-mediated transport"/>
    <property type="evidence" value="ECO:0007669"/>
    <property type="project" value="TreeGrafter"/>
</dbReference>
<keyword evidence="4 13" id="KW-0963">Cytoplasm</keyword>
<feature type="repeat" description="WD" evidence="14">
    <location>
        <begin position="179"/>
        <end position="222"/>
    </location>
</feature>
<evidence type="ECO:0000259" key="16">
    <source>
        <dbReference type="Pfam" id="PF04053"/>
    </source>
</evidence>
<dbReference type="InParanoid" id="A0A316YEU5"/>
<dbReference type="InterPro" id="IPR020472">
    <property type="entry name" value="WD40_PAC1"/>
</dbReference>
<evidence type="ECO:0000256" key="1">
    <source>
        <dbReference type="ARBA" id="ARBA00004347"/>
    </source>
</evidence>
<feature type="domain" description="COPA/B TPR" evidence="17">
    <location>
        <begin position="593"/>
        <end position="776"/>
    </location>
</feature>
<proteinExistence type="inferred from homology"/>
<keyword evidence="3 13" id="KW-0813">Transport</keyword>
<evidence type="ECO:0000256" key="15">
    <source>
        <dbReference type="SAM" id="MobiDB-lite"/>
    </source>
</evidence>
<dbReference type="Pfam" id="PF23953">
    <property type="entry name" value="TPR_COPA_B"/>
    <property type="match status" value="1"/>
</dbReference>
<dbReference type="GO" id="GO:0000139">
    <property type="term" value="C:Golgi membrane"/>
    <property type="evidence" value="ECO:0007669"/>
    <property type="project" value="UniProtKB-SubCell"/>
</dbReference>
<dbReference type="FunFam" id="2.130.10.10:FF:000016">
    <property type="entry name" value="Coatomer alpha subunit, putative"/>
    <property type="match status" value="1"/>
</dbReference>
<evidence type="ECO:0000256" key="5">
    <source>
        <dbReference type="ARBA" id="ARBA00022574"/>
    </source>
</evidence>
<comment type="subcellular location">
    <subcellularLocation>
        <location evidence="1 13">Cytoplasmic vesicle</location>
        <location evidence="1 13">COPI-coated vesicle membrane</location>
        <topology evidence="1 13">Peripheral membrane protein</topology>
        <orientation evidence="1 13">Cytoplasmic side</orientation>
    </subcellularLocation>
    <subcellularLocation>
        <location evidence="13">Golgi apparatus membrane</location>
        <topology evidence="13">Peripheral membrane protein</topology>
        <orientation evidence="13">Cytoplasmic side</orientation>
    </subcellularLocation>
    <text evidence="13">The coatomer is cytoplasmic or polymerized on the cytoplasmic side of the Golgi, as well as on the vesicles/buds originating from it.</text>
</comment>
<keyword evidence="6" id="KW-0677">Repeat</keyword>
<evidence type="ECO:0000256" key="4">
    <source>
        <dbReference type="ARBA" id="ARBA00022490"/>
    </source>
</evidence>
<keyword evidence="5 14" id="KW-0853">WD repeat</keyword>
<dbReference type="InterPro" id="IPR056176">
    <property type="entry name" value="TPR_COPA_B"/>
</dbReference>
<evidence type="ECO:0000256" key="6">
    <source>
        <dbReference type="ARBA" id="ARBA00022737"/>
    </source>
</evidence>
<feature type="repeat" description="WD" evidence="14">
    <location>
        <begin position="93"/>
        <end position="125"/>
    </location>
</feature>
<evidence type="ECO:0000256" key="9">
    <source>
        <dbReference type="ARBA" id="ARBA00023034"/>
    </source>
</evidence>
<feature type="repeat" description="WD" evidence="14">
    <location>
        <begin position="9"/>
        <end position="50"/>
    </location>
</feature>
<evidence type="ECO:0000256" key="11">
    <source>
        <dbReference type="ARBA" id="ARBA00023329"/>
    </source>
</evidence>
<dbReference type="Gene3D" id="2.130.10.10">
    <property type="entry name" value="YVTN repeat-like/Quinoprotein amine dehydrogenase"/>
    <property type="match status" value="1"/>
</dbReference>
<evidence type="ECO:0000256" key="14">
    <source>
        <dbReference type="PROSITE-ProRule" id="PRU00221"/>
    </source>
</evidence>
<dbReference type="AlphaFoldDB" id="A0A316YEU5"/>
<dbReference type="InterPro" id="IPR016453">
    <property type="entry name" value="COPB2"/>
</dbReference>
<protein>
    <recommendedName>
        <fullName evidence="13">Coatomer subunit beta'</fullName>
    </recommendedName>
</protein>
<dbReference type="SMART" id="SM00320">
    <property type="entry name" value="WD40"/>
    <property type="match status" value="6"/>
</dbReference>
<dbReference type="PANTHER" id="PTHR19876">
    <property type="entry name" value="COATOMER"/>
    <property type="match status" value="1"/>
</dbReference>
<dbReference type="SUPFAM" id="SSF82171">
    <property type="entry name" value="DPP6 N-terminal domain-like"/>
    <property type="match status" value="1"/>
</dbReference>
<dbReference type="GO" id="GO:0030126">
    <property type="term" value="C:COPI vesicle coat"/>
    <property type="evidence" value="ECO:0007669"/>
    <property type="project" value="TreeGrafter"/>
</dbReference>
<feature type="repeat" description="WD" evidence="14">
    <location>
        <begin position="136"/>
        <end position="178"/>
    </location>
</feature>
<keyword evidence="10 13" id="KW-0472">Membrane</keyword>
<evidence type="ECO:0000256" key="12">
    <source>
        <dbReference type="ARBA" id="ARBA00025536"/>
    </source>
</evidence>
<organism evidence="18 19">
    <name type="scientific">Acaromyces ingoldii</name>
    <dbReference type="NCBI Taxonomy" id="215250"/>
    <lineage>
        <taxon>Eukaryota</taxon>
        <taxon>Fungi</taxon>
        <taxon>Dikarya</taxon>
        <taxon>Basidiomycota</taxon>
        <taxon>Ustilaginomycotina</taxon>
        <taxon>Exobasidiomycetes</taxon>
        <taxon>Exobasidiales</taxon>
        <taxon>Cryptobasidiaceae</taxon>
        <taxon>Acaromyces</taxon>
    </lineage>
</organism>
<comment type="similarity">
    <text evidence="2 13">Belongs to the WD repeat COPB2 family.</text>
</comment>
<reference evidence="18" key="1">
    <citation type="journal article" date="2018" name="Mol. Biol. Evol.">
        <title>Broad Genomic Sampling Reveals a Smut Pathogenic Ancestry of the Fungal Clade Ustilaginomycotina.</title>
        <authorList>
            <person name="Kijpornyongpan T."/>
            <person name="Mondo S.J."/>
            <person name="Barry K."/>
            <person name="Sandor L."/>
            <person name="Lee J."/>
            <person name="Lipzen A."/>
            <person name="Pangilinan J."/>
            <person name="LaButti K."/>
            <person name="Hainaut M."/>
            <person name="Henrissat B."/>
            <person name="Grigoriev I.V."/>
            <person name="Spatafora J.W."/>
            <person name="Aime M.C."/>
        </authorList>
    </citation>
    <scope>NUCLEOTIDE SEQUENCE [LARGE SCALE GENOMIC DNA]</scope>
    <source>
        <strain evidence="18">MCA 4198</strain>
    </source>
</reference>
<comment type="subunit">
    <text evidence="13">Oligomeric complex that consists of at least the alpha, beta, beta', gamma, delta, epsilon and zeta subunits.</text>
</comment>
<keyword evidence="9 13" id="KW-0333">Golgi apparatus</keyword>
<dbReference type="Proteomes" id="UP000245768">
    <property type="component" value="Unassembled WGS sequence"/>
</dbReference>
<dbReference type="CDD" id="cd00200">
    <property type="entry name" value="WD40"/>
    <property type="match status" value="1"/>
</dbReference>
<dbReference type="SUPFAM" id="SSF50978">
    <property type="entry name" value="WD40 repeat-like"/>
    <property type="match status" value="1"/>
</dbReference>
<evidence type="ECO:0000313" key="18">
    <source>
        <dbReference type="EMBL" id="PWN86573.1"/>
    </source>
</evidence>
<dbReference type="PIRSF" id="PIRSF005567">
    <property type="entry name" value="Coatomer_beta'_subunit"/>
    <property type="match status" value="1"/>
</dbReference>
<dbReference type="InterPro" id="IPR006692">
    <property type="entry name" value="Beta-prop_COPA/B_2nd"/>
</dbReference>
<keyword evidence="19" id="KW-1185">Reference proteome</keyword>
<evidence type="ECO:0000256" key="7">
    <source>
        <dbReference type="ARBA" id="ARBA00022892"/>
    </source>
</evidence>
<feature type="repeat" description="WD" evidence="14">
    <location>
        <begin position="223"/>
        <end position="264"/>
    </location>
</feature>
<dbReference type="InterPro" id="IPR036322">
    <property type="entry name" value="WD40_repeat_dom_sf"/>
</dbReference>
<dbReference type="PRINTS" id="PR00320">
    <property type="entry name" value="GPROTEINBRPT"/>
</dbReference>
<comment type="function">
    <text evidence="12 13">The coatomer is a cytosolic protein complex that binds to dilysine motifs and reversibly associates with Golgi non-clathrin-coated vesicles, which further mediate biosynthetic protein transport from the ER, via the Golgi up to the trans Golgi network. Coatomer complex is required for budding from Golgi membranes, and is essential for the retrograde Golgi-to-ER transport of dilysine-tagged proteins.</text>
</comment>
<evidence type="ECO:0000256" key="3">
    <source>
        <dbReference type="ARBA" id="ARBA00022448"/>
    </source>
</evidence>
<dbReference type="InterPro" id="IPR001680">
    <property type="entry name" value="WD40_rpt"/>
</dbReference>
<dbReference type="GO" id="GO:0005198">
    <property type="term" value="F:structural molecule activity"/>
    <property type="evidence" value="ECO:0007669"/>
    <property type="project" value="UniProtKB-UniRule"/>
</dbReference>
<dbReference type="PANTHER" id="PTHR19876:SF2">
    <property type="entry name" value="COATOMER SUBUNIT BETA"/>
    <property type="match status" value="1"/>
</dbReference>
<gene>
    <name evidence="18" type="ORF">FA10DRAFT_270125</name>
</gene>
<dbReference type="Gene3D" id="1.25.40.470">
    <property type="match status" value="1"/>
</dbReference>
<dbReference type="InterPro" id="IPR050844">
    <property type="entry name" value="Coatomer_complex_subunit"/>
</dbReference>
<dbReference type="OrthoDB" id="10261470at2759"/>
<evidence type="ECO:0000313" key="19">
    <source>
        <dbReference type="Proteomes" id="UP000245768"/>
    </source>
</evidence>